<name>A0A392UHH3_9FABA</name>
<organism evidence="2 3">
    <name type="scientific">Trifolium medium</name>
    <dbReference type="NCBI Taxonomy" id="97028"/>
    <lineage>
        <taxon>Eukaryota</taxon>
        <taxon>Viridiplantae</taxon>
        <taxon>Streptophyta</taxon>
        <taxon>Embryophyta</taxon>
        <taxon>Tracheophyta</taxon>
        <taxon>Spermatophyta</taxon>
        <taxon>Magnoliopsida</taxon>
        <taxon>eudicotyledons</taxon>
        <taxon>Gunneridae</taxon>
        <taxon>Pentapetalae</taxon>
        <taxon>rosids</taxon>
        <taxon>fabids</taxon>
        <taxon>Fabales</taxon>
        <taxon>Fabaceae</taxon>
        <taxon>Papilionoideae</taxon>
        <taxon>50 kb inversion clade</taxon>
        <taxon>NPAAA clade</taxon>
        <taxon>Hologalegina</taxon>
        <taxon>IRL clade</taxon>
        <taxon>Trifolieae</taxon>
        <taxon>Trifolium</taxon>
    </lineage>
</organism>
<sequence>SGHDIDQQQPLDDHAAVLVPEAQVDPAPSHPTNWKGTWR</sequence>
<feature type="compositionally biased region" description="Polar residues" evidence="1">
    <location>
        <begin position="30"/>
        <end position="39"/>
    </location>
</feature>
<dbReference type="AlphaFoldDB" id="A0A392UHH3"/>
<evidence type="ECO:0000313" key="3">
    <source>
        <dbReference type="Proteomes" id="UP000265520"/>
    </source>
</evidence>
<evidence type="ECO:0000256" key="1">
    <source>
        <dbReference type="SAM" id="MobiDB-lite"/>
    </source>
</evidence>
<feature type="compositionally biased region" description="Basic and acidic residues" evidence="1">
    <location>
        <begin position="1"/>
        <end position="15"/>
    </location>
</feature>
<comment type="caution">
    <text evidence="2">The sequence shown here is derived from an EMBL/GenBank/DDBJ whole genome shotgun (WGS) entry which is preliminary data.</text>
</comment>
<keyword evidence="3" id="KW-1185">Reference proteome</keyword>
<reference evidence="2 3" key="1">
    <citation type="journal article" date="2018" name="Front. Plant Sci.">
        <title>Red Clover (Trifolium pratense) and Zigzag Clover (T. medium) - A Picture of Genomic Similarities and Differences.</title>
        <authorList>
            <person name="Dluhosova J."/>
            <person name="Istvanek J."/>
            <person name="Nedelnik J."/>
            <person name="Repkova J."/>
        </authorList>
    </citation>
    <scope>NUCLEOTIDE SEQUENCE [LARGE SCALE GENOMIC DNA]</scope>
    <source>
        <strain evidence="3">cv. 10/8</strain>
        <tissue evidence="2">Leaf</tissue>
    </source>
</reference>
<proteinExistence type="predicted"/>
<accession>A0A392UHH3</accession>
<evidence type="ECO:0000313" key="2">
    <source>
        <dbReference type="EMBL" id="MCI72157.1"/>
    </source>
</evidence>
<dbReference type="EMBL" id="LXQA010812058">
    <property type="protein sequence ID" value="MCI72157.1"/>
    <property type="molecule type" value="Genomic_DNA"/>
</dbReference>
<protein>
    <submittedName>
        <fullName evidence="2">Uncharacterized protein</fullName>
    </submittedName>
</protein>
<feature type="non-terminal residue" evidence="2">
    <location>
        <position position="1"/>
    </location>
</feature>
<dbReference type="Proteomes" id="UP000265520">
    <property type="component" value="Unassembled WGS sequence"/>
</dbReference>
<feature type="region of interest" description="Disordered" evidence="1">
    <location>
        <begin position="1"/>
        <end position="39"/>
    </location>
</feature>